<gene>
    <name evidence="3" type="ORF">NCTC10252_03251</name>
</gene>
<dbReference type="Pfam" id="PF02371">
    <property type="entry name" value="Transposase_20"/>
    <property type="match status" value="1"/>
</dbReference>
<evidence type="ECO:0000313" key="3">
    <source>
        <dbReference type="EMBL" id="SUF57955.1"/>
    </source>
</evidence>
<dbReference type="InterPro" id="IPR047650">
    <property type="entry name" value="Transpos_IS110"/>
</dbReference>
<organism evidence="3 4">
    <name type="scientific">Salmonella enterica</name>
    <name type="common">Salmonella choleraesuis</name>
    <dbReference type="NCBI Taxonomy" id="28901"/>
    <lineage>
        <taxon>Bacteria</taxon>
        <taxon>Pseudomonadati</taxon>
        <taxon>Pseudomonadota</taxon>
        <taxon>Gammaproteobacteria</taxon>
        <taxon>Enterobacterales</taxon>
        <taxon>Enterobacteriaceae</taxon>
        <taxon>Salmonella</taxon>
    </lineage>
</organism>
<feature type="domain" description="Transposase IS116/IS110/IS902 C-terminal" evidence="2">
    <location>
        <begin position="196"/>
        <end position="278"/>
    </location>
</feature>
<evidence type="ECO:0000313" key="4">
    <source>
        <dbReference type="Proteomes" id="UP000254597"/>
    </source>
</evidence>
<dbReference type="Proteomes" id="UP000254597">
    <property type="component" value="Unassembled WGS sequence"/>
</dbReference>
<dbReference type="InterPro" id="IPR002525">
    <property type="entry name" value="Transp_IS110-like_N"/>
</dbReference>
<name>A0A379QLD1_SALER</name>
<dbReference type="GO" id="GO:0006313">
    <property type="term" value="P:DNA transposition"/>
    <property type="evidence" value="ECO:0007669"/>
    <property type="project" value="InterPro"/>
</dbReference>
<protein>
    <submittedName>
        <fullName evidence="3">Putative invertase</fullName>
    </submittedName>
</protein>
<proteinExistence type="predicted"/>
<dbReference type="EMBL" id="UGWP01000004">
    <property type="protein sequence ID" value="SUF57955.1"/>
    <property type="molecule type" value="Genomic_DNA"/>
</dbReference>
<reference evidence="3 4" key="1">
    <citation type="submission" date="2018-06" db="EMBL/GenBank/DDBJ databases">
        <authorList>
            <consortium name="Pathogen Informatics"/>
            <person name="Doyle S."/>
        </authorList>
    </citation>
    <scope>NUCLEOTIDE SEQUENCE [LARGE SCALE GENOMIC DNA]</scope>
    <source>
        <strain evidence="3 4">NCTC10252</strain>
    </source>
</reference>
<dbReference type="PANTHER" id="PTHR33055:SF13">
    <property type="entry name" value="TRANSPOSASE"/>
    <property type="match status" value="1"/>
</dbReference>
<accession>A0A379QLD1</accession>
<dbReference type="AlphaFoldDB" id="A0A379QLD1"/>
<evidence type="ECO:0000259" key="1">
    <source>
        <dbReference type="Pfam" id="PF01548"/>
    </source>
</evidence>
<dbReference type="InterPro" id="IPR003346">
    <property type="entry name" value="Transposase_20"/>
</dbReference>
<dbReference type="NCBIfam" id="NF033542">
    <property type="entry name" value="transpos_IS110"/>
    <property type="match status" value="1"/>
</dbReference>
<dbReference type="GO" id="GO:0003677">
    <property type="term" value="F:DNA binding"/>
    <property type="evidence" value="ECO:0007669"/>
    <property type="project" value="InterPro"/>
</dbReference>
<dbReference type="Pfam" id="PF01548">
    <property type="entry name" value="DEDD_Tnp_IS110"/>
    <property type="match status" value="1"/>
</dbReference>
<feature type="domain" description="Transposase IS110-like N-terminal" evidence="1">
    <location>
        <begin position="9"/>
        <end position="155"/>
    </location>
</feature>
<evidence type="ECO:0000259" key="2">
    <source>
        <dbReference type="Pfam" id="PF02371"/>
    </source>
</evidence>
<sequence length="322" mass="35520">MSMSNQRCAGIDVSKSTLDIAISNIAQSFTVPNEDGGFNQILKELKRNETQLILMEATGGLESGVAGYLQSEGFDVVVINPRQARDFARAMGYLAKTDQIDARVLLQMAKVINQHPEREKYIRPLPDAHRQLLAAMVVRRRQLTIMLTAERNRLHPSHPQNHESIRLIISVLKSEMARIEAEMSAYISKNFSELSALLSAVKGVGAATVAVLLAEVPELGTLSRREISALIGVAPVNRDSGTMRGRRTVFGGRASVRTALYMSALVGTRHNPVIKEFYTRLVAAGKPKKVALTACIRKLLTILNAMLKNNEAWDPLYHQHAS</sequence>
<dbReference type="GO" id="GO:0004803">
    <property type="term" value="F:transposase activity"/>
    <property type="evidence" value="ECO:0007669"/>
    <property type="project" value="InterPro"/>
</dbReference>
<dbReference type="PANTHER" id="PTHR33055">
    <property type="entry name" value="TRANSPOSASE FOR INSERTION SEQUENCE ELEMENT IS1111A"/>
    <property type="match status" value="1"/>
</dbReference>